<gene>
    <name evidence="10" type="primary">lysS</name>
    <name evidence="13" type="ORF">S58_07050</name>
</gene>
<keyword evidence="4 10" id="KW-0436">Ligase</keyword>
<evidence type="ECO:0000313" key="14">
    <source>
        <dbReference type="Proteomes" id="UP000011841"/>
    </source>
</evidence>
<dbReference type="Pfam" id="PF01921">
    <property type="entry name" value="tRNA-synt_1f"/>
    <property type="match status" value="1"/>
</dbReference>
<dbReference type="eggNOG" id="COG1384">
    <property type="taxonomic scope" value="Bacteria"/>
</dbReference>
<dbReference type="GO" id="GO:0005524">
    <property type="term" value="F:ATP binding"/>
    <property type="evidence" value="ECO:0007669"/>
    <property type="project" value="UniProtKB-UniRule"/>
</dbReference>
<dbReference type="STRING" id="1245469.S58_07050"/>
<evidence type="ECO:0000256" key="10">
    <source>
        <dbReference type="HAMAP-Rule" id="MF_00177"/>
    </source>
</evidence>
<feature type="binding site" evidence="10">
    <location>
        <position position="305"/>
    </location>
    <ligand>
        <name>ATP</name>
        <dbReference type="ChEBI" id="CHEBI:30616"/>
    </ligand>
</feature>
<dbReference type="PANTHER" id="PTHR37940:SF1">
    <property type="entry name" value="LYSINE--TRNA LIGASE"/>
    <property type="match status" value="1"/>
</dbReference>
<dbReference type="HOGENOM" id="CLU_276047_0_0_5"/>
<dbReference type="InterPro" id="IPR008925">
    <property type="entry name" value="aa_tRNA-synth_I_cd-bd_sf"/>
</dbReference>
<feature type="domain" description="DUF4209" evidence="11">
    <location>
        <begin position="1040"/>
        <end position="1130"/>
    </location>
</feature>
<dbReference type="NCBIfam" id="NF001968">
    <property type="entry name" value="PRK00750.1-2"/>
    <property type="match status" value="1"/>
</dbReference>
<dbReference type="SUPFAM" id="SSF48163">
    <property type="entry name" value="An anticodon-binding domain of class I aminoacyl-tRNA synthetases"/>
    <property type="match status" value="1"/>
</dbReference>
<dbReference type="PANTHER" id="PTHR37940">
    <property type="entry name" value="LYSINE--TRNA LIGASE"/>
    <property type="match status" value="1"/>
</dbReference>
<dbReference type="EMBL" id="AP012603">
    <property type="protein sequence ID" value="BAM86718.1"/>
    <property type="molecule type" value="Genomic_DNA"/>
</dbReference>
<dbReference type="PROSITE" id="PS00178">
    <property type="entry name" value="AA_TRNA_LIGASE_I"/>
    <property type="match status" value="1"/>
</dbReference>
<evidence type="ECO:0000256" key="1">
    <source>
        <dbReference type="ARBA" id="ARBA00004496"/>
    </source>
</evidence>
<evidence type="ECO:0000256" key="4">
    <source>
        <dbReference type="ARBA" id="ARBA00022598"/>
    </source>
</evidence>
<comment type="subcellular location">
    <subcellularLocation>
        <location evidence="1 10">Cytoplasm</location>
    </subcellularLocation>
</comment>
<dbReference type="KEGG" id="aol:S58_07050"/>
<feature type="domain" description="DUF7380" evidence="12">
    <location>
        <begin position="619"/>
        <end position="732"/>
    </location>
</feature>
<dbReference type="InterPro" id="IPR014729">
    <property type="entry name" value="Rossmann-like_a/b/a_fold"/>
</dbReference>
<dbReference type="Pfam" id="PF13910">
    <property type="entry name" value="DUF4209"/>
    <property type="match status" value="1"/>
</dbReference>
<dbReference type="GO" id="GO:0005737">
    <property type="term" value="C:cytoplasm"/>
    <property type="evidence" value="ECO:0007669"/>
    <property type="project" value="UniProtKB-SubCell"/>
</dbReference>
<comment type="catalytic activity">
    <reaction evidence="9 10">
        <text>tRNA(Lys) + L-lysine + ATP = L-lysyl-tRNA(Lys) + AMP + diphosphate</text>
        <dbReference type="Rhea" id="RHEA:20792"/>
        <dbReference type="Rhea" id="RHEA-COMP:9696"/>
        <dbReference type="Rhea" id="RHEA-COMP:9697"/>
        <dbReference type="ChEBI" id="CHEBI:30616"/>
        <dbReference type="ChEBI" id="CHEBI:32551"/>
        <dbReference type="ChEBI" id="CHEBI:33019"/>
        <dbReference type="ChEBI" id="CHEBI:78442"/>
        <dbReference type="ChEBI" id="CHEBI:78529"/>
        <dbReference type="ChEBI" id="CHEBI:456215"/>
        <dbReference type="EC" id="6.1.1.6"/>
    </reaction>
</comment>
<dbReference type="InterPro" id="IPR055804">
    <property type="entry name" value="DUF7380"/>
</dbReference>
<sequence>MSTIDLVPTSPSDLRALAENSNAWPFEQAKAIVNRLKKTPKDEVLFETGYGPSGLPHIGTFGEVARTTMVRHAFRVLTEDKIKTRLLAFSDDMDGLRKVPDNVPNKEMLASHLGKPLSRIPDPFSNEYPSFAAHNNARLRAFLDRFGFDYEFASSTEYYTAGKFDAALLRMLERLEKVMAIMLPSLREERAASYSPFLPICPRTGLVLYVPIVAHDAKAGTISYDDPETKERMTVPVTGGHCKLQWKPDWAMRWHALGVDYEMAGKDLIDSVKLSGKICAALGGTPPEGFNYELFLDEQGQKISKSKGNGLTIDEWLRYASPESLSLFMYREPKAAKRLYFDVIPRNVDDYQQFLEGFPKQDPKQQLGNPVWHIHSGRPPKADMPVTFQLLLTLVSSSNAENAETLWGFIGRYRPGVTPQTHPKLDAMVGYAINYYRDFVAPTKTFREPTEVERVALQDLRDALSNLPADASAEDIQNVVYEIGRREPFLDHAKKGKDGRPGVSLDWFNMLYQVLLGQEKGPRFGSFVAVYGVNNAVAMIDGALARSSSRKLTVPSSIEEIIQRADAIEGSVSELMISEEINKARIALKSPSEAENLGGWAEALGFALFPSKSNTSPWSTYFGPMATSVDAEGNSHYHPDIGGTPAEVLDHWAMRATSLKHPVLRARYADLAWDLAYAIGRRRRDLIAARTAIDNYLESASERFRSERYHQYDAVDRALDLAIQIKDEGRIDAARVAYMTLHRQDMQQGGNLWWRAVDRLLDEKKANLTEDEQEELIRDLEALVNQSSDPSATKFDPYVTENAARRLIKVYSRGHRSADVRRLHEAVAKAYERFADAHPPMLAAALLQTSMDAYERAGLTEDSKRVRVEMQRQIGESKSDMKPITSEILIQNDDLEKFLTGVIDEDLGSTFAKLAIEFLPKRKILEADVKETAKEAPLMAHISQKIMSDDRVAAIIGSVKDDLFGRLFQQAKFSFSFSHIWLLAAFQRLAERHDVLPEHFVGWANRHGIFEDMGLLLQGVRAWFEGDYVKAVHVLVPQIEGGVRSIAGQLGKPVTKAHPKIKGASVAINMGDILYSDEIVKKLGDDVAFYLLALYADPRGLNLRNQLAHGQLRLTSINDHTARLLIHTLLVLGLWKEFAESFAQTQAQSVEEKL</sequence>
<dbReference type="HAMAP" id="MF_00177">
    <property type="entry name" value="Lys_tRNA_synth_class1"/>
    <property type="match status" value="1"/>
</dbReference>
<dbReference type="InterPro" id="IPR002904">
    <property type="entry name" value="Lys-tRNA-ligase"/>
</dbReference>
<evidence type="ECO:0000256" key="7">
    <source>
        <dbReference type="ARBA" id="ARBA00022917"/>
    </source>
</evidence>
<evidence type="ECO:0000256" key="2">
    <source>
        <dbReference type="ARBA" id="ARBA00005594"/>
    </source>
</evidence>
<keyword evidence="3 10" id="KW-0963">Cytoplasm</keyword>
<dbReference type="PATRIC" id="fig|1245469.3.peg.723"/>
<dbReference type="Gene3D" id="1.10.10.350">
    <property type="match status" value="1"/>
</dbReference>
<dbReference type="SUPFAM" id="SSF52374">
    <property type="entry name" value="Nucleotidylyl transferase"/>
    <property type="match status" value="1"/>
</dbReference>
<dbReference type="Proteomes" id="UP000011841">
    <property type="component" value="Chromosome"/>
</dbReference>
<comment type="similarity">
    <text evidence="2 10">Belongs to the class-I aminoacyl-tRNA synthetase family.</text>
</comment>
<evidence type="ECO:0000256" key="3">
    <source>
        <dbReference type="ARBA" id="ARBA00022490"/>
    </source>
</evidence>
<organism evidence="13 14">
    <name type="scientific">Bradyrhizobium oligotrophicum S58</name>
    <dbReference type="NCBI Taxonomy" id="1245469"/>
    <lineage>
        <taxon>Bacteria</taxon>
        <taxon>Pseudomonadati</taxon>
        <taxon>Pseudomonadota</taxon>
        <taxon>Alphaproteobacteria</taxon>
        <taxon>Hyphomicrobiales</taxon>
        <taxon>Nitrobacteraceae</taxon>
        <taxon>Bradyrhizobium</taxon>
    </lineage>
</organism>
<dbReference type="EC" id="6.1.1.6" evidence="10"/>
<evidence type="ECO:0000259" key="12">
    <source>
        <dbReference type="Pfam" id="PF24098"/>
    </source>
</evidence>
<evidence type="ECO:0000256" key="5">
    <source>
        <dbReference type="ARBA" id="ARBA00022741"/>
    </source>
</evidence>
<dbReference type="AlphaFoldDB" id="M4Z0W3"/>
<dbReference type="GO" id="GO:0004824">
    <property type="term" value="F:lysine-tRNA ligase activity"/>
    <property type="evidence" value="ECO:0007669"/>
    <property type="project" value="UniProtKB-UniRule"/>
</dbReference>
<evidence type="ECO:0000256" key="6">
    <source>
        <dbReference type="ARBA" id="ARBA00022840"/>
    </source>
</evidence>
<evidence type="ECO:0000313" key="13">
    <source>
        <dbReference type="EMBL" id="BAM86718.1"/>
    </source>
</evidence>
<dbReference type="Gene3D" id="3.40.50.620">
    <property type="entry name" value="HUPs"/>
    <property type="match status" value="2"/>
</dbReference>
<feature type="short sequence motif" description="'KMSKS' region" evidence="10">
    <location>
        <begin position="302"/>
        <end position="306"/>
    </location>
</feature>
<evidence type="ECO:0000256" key="8">
    <source>
        <dbReference type="ARBA" id="ARBA00023146"/>
    </source>
</evidence>
<dbReference type="OrthoDB" id="9803151at2"/>
<accession>M4Z0W3</accession>
<dbReference type="InterPro" id="IPR001412">
    <property type="entry name" value="aa-tRNA-synth_I_CS"/>
</dbReference>
<dbReference type="GO" id="GO:0006430">
    <property type="term" value="P:lysyl-tRNA aminoacylation"/>
    <property type="evidence" value="ECO:0007669"/>
    <property type="project" value="UniProtKB-UniRule"/>
</dbReference>
<keyword evidence="7 10" id="KW-0648">Protein biosynthesis</keyword>
<name>M4Z0W3_9BRAD</name>
<keyword evidence="6 10" id="KW-0067">ATP-binding</keyword>
<keyword evidence="14" id="KW-1185">Reference proteome</keyword>
<dbReference type="NCBIfam" id="TIGR00467">
    <property type="entry name" value="lysS_arch"/>
    <property type="match status" value="1"/>
</dbReference>
<proteinExistence type="inferred from homology"/>
<evidence type="ECO:0000256" key="9">
    <source>
        <dbReference type="ARBA" id="ARBA00048573"/>
    </source>
</evidence>
<protein>
    <recommendedName>
        <fullName evidence="10">Lysine--tRNA ligase</fullName>
        <ecNumber evidence="10">6.1.1.6</ecNumber>
    </recommendedName>
    <alternativeName>
        <fullName evidence="10">Lysyl-tRNA synthetase</fullName>
        <shortName evidence="10">LysRS</shortName>
    </alternativeName>
</protein>
<reference evidence="13 14" key="1">
    <citation type="journal article" date="2013" name="Appl. Environ. Microbiol.">
        <title>Genome analysis suggests that the soil oligotrophic bacterium Agromonas oligotrophica (Bradyrhizobium oligotrophicum) is a nitrogen-fixing symbiont of Aeschynomene indica.</title>
        <authorList>
            <person name="Okubo T."/>
            <person name="Fukushima S."/>
            <person name="Itakura M."/>
            <person name="Oshima K."/>
            <person name="Longtonglang A."/>
            <person name="Teaumroong N."/>
            <person name="Mitsui H."/>
            <person name="Hattori M."/>
            <person name="Hattori R."/>
            <person name="Hattori T."/>
            <person name="Minamisawa K."/>
        </authorList>
    </citation>
    <scope>NUCLEOTIDE SEQUENCE [LARGE SCALE GENOMIC DNA]</scope>
    <source>
        <strain evidence="13 14">S58</strain>
    </source>
</reference>
<evidence type="ECO:0000259" key="11">
    <source>
        <dbReference type="Pfam" id="PF13910"/>
    </source>
</evidence>
<dbReference type="Pfam" id="PF24098">
    <property type="entry name" value="DUF7380"/>
    <property type="match status" value="1"/>
</dbReference>
<dbReference type="InterPro" id="IPR020751">
    <property type="entry name" value="aa-tRNA-synth_I_codon-bd_sub2"/>
</dbReference>
<keyword evidence="5 10" id="KW-0547">Nucleotide-binding</keyword>
<feature type="short sequence motif" description="'HIGH' region" evidence="10">
    <location>
        <begin position="52"/>
        <end position="60"/>
    </location>
</feature>
<keyword evidence="8 10" id="KW-0030">Aminoacyl-tRNA synthetase</keyword>
<dbReference type="InterPro" id="IPR025209">
    <property type="entry name" value="DUF4209"/>
</dbReference>
<dbReference type="GO" id="GO:0000049">
    <property type="term" value="F:tRNA binding"/>
    <property type="evidence" value="ECO:0007669"/>
    <property type="project" value="InterPro"/>
</dbReference>